<dbReference type="SUPFAM" id="SSF160532">
    <property type="entry name" value="Ava3019-like"/>
    <property type="match status" value="1"/>
</dbReference>
<dbReference type="Gene3D" id="3.30.360.10">
    <property type="entry name" value="Dihydrodipicolinate Reductase, domain 2"/>
    <property type="match status" value="1"/>
</dbReference>
<gene>
    <name evidence="1" type="ordered locus">SYNW1479</name>
</gene>
<dbReference type="EMBL" id="BX569693">
    <property type="protein sequence ID" value="CAE07994.1"/>
    <property type="molecule type" value="Genomic_DNA"/>
</dbReference>
<dbReference type="KEGG" id="syw:SYNW1479"/>
<evidence type="ECO:0000313" key="2">
    <source>
        <dbReference type="Proteomes" id="UP000001422"/>
    </source>
</evidence>
<dbReference type="Proteomes" id="UP000001422">
    <property type="component" value="Chromosome"/>
</dbReference>
<dbReference type="eggNOG" id="ENOG50344V4">
    <property type="taxonomic scope" value="Bacteria"/>
</dbReference>
<evidence type="ECO:0000313" key="1">
    <source>
        <dbReference type="EMBL" id="CAE07994.1"/>
    </source>
</evidence>
<proteinExistence type="predicted"/>
<keyword evidence="2" id="KW-1185">Reference proteome</keyword>
<dbReference type="AlphaFoldDB" id="Q7U661"/>
<dbReference type="STRING" id="84588.SYNW1479"/>
<dbReference type="RefSeq" id="WP_011128343.1">
    <property type="nucleotide sequence ID" value="NC_005070.1"/>
</dbReference>
<organism evidence="1 2">
    <name type="scientific">Parasynechococcus marenigrum (strain WH8102)</name>
    <dbReference type="NCBI Taxonomy" id="84588"/>
    <lineage>
        <taxon>Bacteria</taxon>
        <taxon>Bacillati</taxon>
        <taxon>Cyanobacteriota</taxon>
        <taxon>Cyanophyceae</taxon>
        <taxon>Synechococcales</taxon>
        <taxon>Prochlorococcaceae</taxon>
        <taxon>Parasynechococcus</taxon>
        <taxon>Parasynechococcus marenigrum</taxon>
    </lineage>
</organism>
<dbReference type="Pfam" id="PF08854">
    <property type="entry name" value="DUF1824"/>
    <property type="match status" value="1"/>
</dbReference>
<protein>
    <recommendedName>
        <fullName evidence="3">DUF1824 family protein</fullName>
    </recommendedName>
</protein>
<dbReference type="HOGENOM" id="CLU_1924097_0_0_3"/>
<evidence type="ECO:0008006" key="3">
    <source>
        <dbReference type="Google" id="ProtNLM"/>
    </source>
</evidence>
<reference evidence="1 2" key="1">
    <citation type="journal article" date="2003" name="Nature">
        <title>The genome of a motile marine Synechococcus.</title>
        <authorList>
            <person name="Palenik B."/>
            <person name="Brahamsha B."/>
            <person name="Larimer F."/>
            <person name="Land M."/>
            <person name="Hauser L."/>
            <person name="Chain P."/>
            <person name="Lamerdin J."/>
            <person name="Regala W."/>
            <person name="Allen E.A."/>
            <person name="McCarren J."/>
            <person name="Paulsen I."/>
            <person name="Dufresne A."/>
            <person name="Partensky F."/>
            <person name="Webb E."/>
            <person name="Waterbury J."/>
        </authorList>
    </citation>
    <scope>NUCLEOTIDE SEQUENCE [LARGE SCALE GENOMIC DNA]</scope>
    <source>
        <strain evidence="1 2">WH8102</strain>
    </source>
</reference>
<accession>Q7U661</accession>
<name>Q7U661_PARMW</name>
<dbReference type="InterPro" id="IPR014953">
    <property type="entry name" value="DUF1824"/>
</dbReference>
<sequence length="130" mass="13847">MTQSPISALSDLARLRDAPELSLETCKRLRAELASAMASSIWFTVGVMAPSAKKALAALRALETSQGWDPMAVVDGTDEDGPVFLKANQQGGSVRIRIEHGLGQGILITGHGEDESLPSTTWGPLPLNFF</sequence>